<evidence type="ECO:0000256" key="3">
    <source>
        <dbReference type="ARBA" id="ARBA00023128"/>
    </source>
</evidence>
<evidence type="ECO:0000313" key="7">
    <source>
        <dbReference type="EMBL" id="CAH2353277.1"/>
    </source>
</evidence>
<evidence type="ECO:0000256" key="5">
    <source>
        <dbReference type="SAM" id="MobiDB-lite"/>
    </source>
</evidence>
<name>A0A9P0QRJ6_9ASCO</name>
<protein>
    <submittedName>
        <fullName evidence="7">Transferase Caf17p, mitochondrial</fullName>
    </submittedName>
</protein>
<comment type="caution">
    <text evidence="7">The sequence shown here is derived from an EMBL/GenBank/DDBJ whole genome shotgun (WGS) entry which is preliminary data.</text>
</comment>
<feature type="domain" description="CAF17 C-terminal" evidence="6">
    <location>
        <begin position="319"/>
        <end position="451"/>
    </location>
</feature>
<reference evidence="7" key="1">
    <citation type="submission" date="2022-03" db="EMBL/GenBank/DDBJ databases">
        <authorList>
            <person name="Legras J.-L."/>
            <person name="Devillers H."/>
            <person name="Grondin C."/>
        </authorList>
    </citation>
    <scope>NUCLEOTIDE SEQUENCE</scope>
    <source>
        <strain evidence="7">CLIB 1423</strain>
    </source>
</reference>
<dbReference type="SUPFAM" id="SSF103025">
    <property type="entry name" value="Folate-binding domain"/>
    <property type="match status" value="1"/>
</dbReference>
<dbReference type="NCBIfam" id="TIGR03317">
    <property type="entry name" value="ygfZ_signature"/>
    <property type="match status" value="1"/>
</dbReference>
<comment type="subcellular location">
    <subcellularLocation>
        <location evidence="1">Mitochondrion matrix</location>
    </subcellularLocation>
</comment>
<dbReference type="GO" id="GO:0016226">
    <property type="term" value="P:iron-sulfur cluster assembly"/>
    <property type="evidence" value="ECO:0007669"/>
    <property type="project" value="TreeGrafter"/>
</dbReference>
<evidence type="ECO:0000256" key="2">
    <source>
        <dbReference type="ARBA" id="ARBA00022946"/>
    </source>
</evidence>
<sequence>MKLPTSGLASLSKTLIQINGPDATKFLNGLVTTRMLPFLEKKKRHTISDAENRHTELADLIDIHSNWGVMHEDIYDPEQNILIRRDGLNSMFLNSKGRVVNDCFIYPTPFAYRNNSSNENDACSYIVEIDNVFYSQLKMMMSLHKLNAKVKIKKLDLKSLYFYNDSTVFDDWLEDIQRKYFQSMTPQDALAQSRNFMESQEVFNSELTEEGIVGFAIDNRIPNFGIKFITKTDLKVGQIFSDQFKNSFIEEDEEKLLSEKVLDQRRFENGLFEVKDAPRSQSLLPFETNLDFTNGLSLEKGCYVGQELTIRTYNNGTIRKRIFPVQFFRLTNLDVEEFEVPALNENDPVNGILKEYAEKSDITNWEVEPLYEEAAEENTKVDSPSPFENSNPFGSKTVRKRAKSSGKVLSVQDNLGFILINSSSIQKNDLYKIKVDGEDIGLKVFEPDWWPELEESGG</sequence>
<dbReference type="GO" id="GO:0016740">
    <property type="term" value="F:transferase activity"/>
    <property type="evidence" value="ECO:0007669"/>
    <property type="project" value="UniProtKB-KW"/>
</dbReference>
<keyword evidence="3" id="KW-0496">Mitochondrion</keyword>
<dbReference type="InterPro" id="IPR057460">
    <property type="entry name" value="CAF17_C"/>
</dbReference>
<keyword evidence="7" id="KW-0808">Transferase</keyword>
<accession>A0A9P0QRJ6</accession>
<dbReference type="Gene3D" id="3.30.1360.120">
    <property type="entry name" value="Probable tRNA modification gtpase trme, domain 1"/>
    <property type="match status" value="1"/>
</dbReference>
<feature type="region of interest" description="Disordered" evidence="5">
    <location>
        <begin position="377"/>
        <end position="397"/>
    </location>
</feature>
<evidence type="ECO:0000256" key="1">
    <source>
        <dbReference type="ARBA" id="ARBA00004305"/>
    </source>
</evidence>
<dbReference type="AlphaFoldDB" id="A0A9P0QRJ6"/>
<dbReference type="EMBL" id="CAKXYY010000010">
    <property type="protein sequence ID" value="CAH2353277.1"/>
    <property type="molecule type" value="Genomic_DNA"/>
</dbReference>
<organism evidence="7 8">
    <name type="scientific">[Candida] railenensis</name>
    <dbReference type="NCBI Taxonomy" id="45579"/>
    <lineage>
        <taxon>Eukaryota</taxon>
        <taxon>Fungi</taxon>
        <taxon>Dikarya</taxon>
        <taxon>Ascomycota</taxon>
        <taxon>Saccharomycotina</taxon>
        <taxon>Pichiomycetes</taxon>
        <taxon>Debaryomycetaceae</taxon>
        <taxon>Kurtzmaniella</taxon>
    </lineage>
</organism>
<dbReference type="InterPro" id="IPR017703">
    <property type="entry name" value="YgfZ/GCV_T_CS"/>
</dbReference>
<comment type="similarity">
    <text evidence="4">Belongs to the GcvT family. CAF17/IBA57 subfamily.</text>
</comment>
<proteinExistence type="inferred from homology"/>
<dbReference type="Pfam" id="PF25455">
    <property type="entry name" value="Beta-barrel_CAF17_C"/>
    <property type="match status" value="1"/>
</dbReference>
<gene>
    <name evidence="7" type="ORF">CLIB1423_10S01310</name>
</gene>
<evidence type="ECO:0000256" key="4">
    <source>
        <dbReference type="ARBA" id="ARBA00093447"/>
    </source>
</evidence>
<dbReference type="PANTHER" id="PTHR22602:SF0">
    <property type="entry name" value="TRANSFERASE CAF17, MITOCHONDRIAL-RELATED"/>
    <property type="match status" value="1"/>
</dbReference>
<dbReference type="InterPro" id="IPR027266">
    <property type="entry name" value="TrmE/GcvT-like"/>
</dbReference>
<evidence type="ECO:0000259" key="6">
    <source>
        <dbReference type="Pfam" id="PF25455"/>
    </source>
</evidence>
<dbReference type="OrthoDB" id="191995at2759"/>
<dbReference type="GO" id="GO:0005759">
    <property type="term" value="C:mitochondrial matrix"/>
    <property type="evidence" value="ECO:0007669"/>
    <property type="project" value="UniProtKB-SubCell"/>
</dbReference>
<keyword evidence="8" id="KW-1185">Reference proteome</keyword>
<keyword evidence="2" id="KW-0809">Transit peptide</keyword>
<dbReference type="InterPro" id="IPR045179">
    <property type="entry name" value="YgfZ/GcvT"/>
</dbReference>
<evidence type="ECO:0000313" key="8">
    <source>
        <dbReference type="Proteomes" id="UP000837801"/>
    </source>
</evidence>
<dbReference type="Proteomes" id="UP000837801">
    <property type="component" value="Unassembled WGS sequence"/>
</dbReference>
<dbReference type="PANTHER" id="PTHR22602">
    <property type="entry name" value="TRANSFERASE CAF17, MITOCHONDRIAL-RELATED"/>
    <property type="match status" value="1"/>
</dbReference>